<dbReference type="AlphaFoldDB" id="A0A367GTE9"/>
<reference evidence="2 3" key="1">
    <citation type="submission" date="2018-05" db="EMBL/GenBank/DDBJ databases">
        <title>Mucilaginibacter hurinus sp. nov., isolated from briquette warehouse soil.</title>
        <authorList>
            <person name="Choi L."/>
        </authorList>
    </citation>
    <scope>NUCLEOTIDE SEQUENCE [LARGE SCALE GENOMIC DNA]</scope>
    <source>
        <strain evidence="2 3">ZR32</strain>
    </source>
</reference>
<evidence type="ECO:0000313" key="3">
    <source>
        <dbReference type="Proteomes" id="UP000253209"/>
    </source>
</evidence>
<dbReference type="OrthoDB" id="668980at2"/>
<feature type="signal peptide" evidence="1">
    <location>
        <begin position="1"/>
        <end position="19"/>
    </location>
</feature>
<evidence type="ECO:0000313" key="2">
    <source>
        <dbReference type="EMBL" id="RCH56694.1"/>
    </source>
</evidence>
<gene>
    <name evidence="2" type="ORF">DJ568_02225</name>
</gene>
<dbReference type="EMBL" id="QGDC01000001">
    <property type="protein sequence ID" value="RCH56694.1"/>
    <property type="molecule type" value="Genomic_DNA"/>
</dbReference>
<accession>A0A367GTE9</accession>
<proteinExistence type="predicted"/>
<dbReference type="Proteomes" id="UP000253209">
    <property type="component" value="Unassembled WGS sequence"/>
</dbReference>
<organism evidence="2 3">
    <name type="scientific">Mucilaginibacter hurinus</name>
    <dbReference type="NCBI Taxonomy" id="2201324"/>
    <lineage>
        <taxon>Bacteria</taxon>
        <taxon>Pseudomonadati</taxon>
        <taxon>Bacteroidota</taxon>
        <taxon>Sphingobacteriia</taxon>
        <taxon>Sphingobacteriales</taxon>
        <taxon>Sphingobacteriaceae</taxon>
        <taxon>Mucilaginibacter</taxon>
    </lineage>
</organism>
<sequence length="164" mass="17000">MKKNLLTALLSFLSVAAFAQSSGKTTISFEGGVPISPTSDFSSFIVGGSIKYDLPVIENVFVTFSGGYSSVLLKNGATNTSGGGSVGLVPIKIGGKYFFTSTLFGEAQLGAAFSTEKGGKTSLAQAIGLGVKVSERVEFGSRYEGWSQNGGIIQQLGFRLGVSF</sequence>
<protein>
    <submittedName>
        <fullName evidence="2">Uncharacterized protein</fullName>
    </submittedName>
</protein>
<keyword evidence="1" id="KW-0732">Signal</keyword>
<dbReference type="RefSeq" id="WP_114003591.1">
    <property type="nucleotide sequence ID" value="NZ_QGDC01000001.1"/>
</dbReference>
<feature type="chain" id="PRO_5016843752" evidence="1">
    <location>
        <begin position="20"/>
        <end position="164"/>
    </location>
</feature>
<name>A0A367GTE9_9SPHI</name>
<keyword evidence="3" id="KW-1185">Reference proteome</keyword>
<comment type="caution">
    <text evidence="2">The sequence shown here is derived from an EMBL/GenBank/DDBJ whole genome shotgun (WGS) entry which is preliminary data.</text>
</comment>
<evidence type="ECO:0000256" key="1">
    <source>
        <dbReference type="SAM" id="SignalP"/>
    </source>
</evidence>